<keyword evidence="2 4" id="KW-0067">ATP-binding</keyword>
<feature type="domain" description="ABC transporter" evidence="3">
    <location>
        <begin position="5"/>
        <end position="244"/>
    </location>
</feature>
<comment type="caution">
    <text evidence="4">The sequence shown here is derived from an EMBL/GenBank/DDBJ whole genome shotgun (WGS) entry which is preliminary data.</text>
</comment>
<sequence>MTTILSLTNVSYSKNGNLLLDKLNWTVQKGETWAILGLNGAGKSTLLRLLSAEFWKSSGEMTVLGTHFGTDQIPQLRDKIGFVSSFIAERFPSHMLAEEIVLTGKYKSSILYRAIEDLELQAAKTRMQELGIAHLIGRSYASLSQGERQSLLIARSLMASPQLLIFDEATSGLDLIARERLLSQITQIRQLKEAPTILYVTHHAEEITKDISHVLLLKEGKIVTQGKREEILTVKTLSQFYGQDVQLLPLDKGRFLIHLKS</sequence>
<dbReference type="GO" id="GO:0005524">
    <property type="term" value="F:ATP binding"/>
    <property type="evidence" value="ECO:0007669"/>
    <property type="project" value="UniProtKB-KW"/>
</dbReference>
<dbReference type="AlphaFoldDB" id="A0A917A657"/>
<dbReference type="PROSITE" id="PS50893">
    <property type="entry name" value="ABC_TRANSPORTER_2"/>
    <property type="match status" value="1"/>
</dbReference>
<dbReference type="SMART" id="SM00382">
    <property type="entry name" value="AAA"/>
    <property type="match status" value="1"/>
</dbReference>
<evidence type="ECO:0000256" key="2">
    <source>
        <dbReference type="ARBA" id="ARBA00022840"/>
    </source>
</evidence>
<accession>A0A917A657</accession>
<dbReference type="GO" id="GO:0016887">
    <property type="term" value="F:ATP hydrolysis activity"/>
    <property type="evidence" value="ECO:0007669"/>
    <property type="project" value="InterPro"/>
</dbReference>
<organism evidence="4 5">
    <name type="scientific">Streptococcus himalayensis</name>
    <dbReference type="NCBI Taxonomy" id="1888195"/>
    <lineage>
        <taxon>Bacteria</taxon>
        <taxon>Bacillati</taxon>
        <taxon>Bacillota</taxon>
        <taxon>Bacilli</taxon>
        <taxon>Lactobacillales</taxon>
        <taxon>Streptococcaceae</taxon>
        <taxon>Streptococcus</taxon>
    </lineage>
</organism>
<dbReference type="InterPro" id="IPR027417">
    <property type="entry name" value="P-loop_NTPase"/>
</dbReference>
<dbReference type="RefSeq" id="WP_068994034.1">
    <property type="nucleotide sequence ID" value="NZ_BMJN01000011.1"/>
</dbReference>
<evidence type="ECO:0000313" key="4">
    <source>
        <dbReference type="EMBL" id="GGE29767.1"/>
    </source>
</evidence>
<evidence type="ECO:0000313" key="5">
    <source>
        <dbReference type="Proteomes" id="UP000660801"/>
    </source>
</evidence>
<evidence type="ECO:0000259" key="3">
    <source>
        <dbReference type="PROSITE" id="PS50893"/>
    </source>
</evidence>
<reference evidence="4" key="2">
    <citation type="submission" date="2020-09" db="EMBL/GenBank/DDBJ databases">
        <authorList>
            <person name="Sun Q."/>
            <person name="Zhou Y."/>
        </authorList>
    </citation>
    <scope>NUCLEOTIDE SEQUENCE</scope>
    <source>
        <strain evidence="4">CGMCC 1.15533</strain>
    </source>
</reference>
<dbReference type="PANTHER" id="PTHR43158:SF2">
    <property type="entry name" value="SKFA PEPTIDE EXPORT ATP-BINDING PROTEIN SKFE"/>
    <property type="match status" value="1"/>
</dbReference>
<keyword evidence="1" id="KW-0547">Nucleotide-binding</keyword>
<evidence type="ECO:0000256" key="1">
    <source>
        <dbReference type="ARBA" id="ARBA00022741"/>
    </source>
</evidence>
<proteinExistence type="predicted"/>
<dbReference type="EMBL" id="BMJN01000011">
    <property type="protein sequence ID" value="GGE29767.1"/>
    <property type="molecule type" value="Genomic_DNA"/>
</dbReference>
<reference evidence="4" key="1">
    <citation type="journal article" date="2014" name="Int. J. Syst. Evol. Microbiol.">
        <title>Complete genome sequence of Corynebacterium casei LMG S-19264T (=DSM 44701T), isolated from a smear-ripened cheese.</title>
        <authorList>
            <consortium name="US DOE Joint Genome Institute (JGI-PGF)"/>
            <person name="Walter F."/>
            <person name="Albersmeier A."/>
            <person name="Kalinowski J."/>
            <person name="Ruckert C."/>
        </authorList>
    </citation>
    <scope>NUCLEOTIDE SEQUENCE</scope>
    <source>
        <strain evidence="4">CGMCC 1.15533</strain>
    </source>
</reference>
<dbReference type="Pfam" id="PF00005">
    <property type="entry name" value="ABC_tran"/>
    <property type="match status" value="1"/>
</dbReference>
<protein>
    <submittedName>
        <fullName evidence="4">Molybdenum ABC transporter ATP-binding protein</fullName>
    </submittedName>
</protein>
<dbReference type="InterPro" id="IPR003593">
    <property type="entry name" value="AAA+_ATPase"/>
</dbReference>
<dbReference type="OrthoDB" id="9789994at2"/>
<keyword evidence="5" id="KW-1185">Reference proteome</keyword>
<gene>
    <name evidence="4" type="ORF">GCM10011510_08820</name>
</gene>
<dbReference type="InterPro" id="IPR003439">
    <property type="entry name" value="ABC_transporter-like_ATP-bd"/>
</dbReference>
<dbReference type="Gene3D" id="3.40.50.300">
    <property type="entry name" value="P-loop containing nucleotide triphosphate hydrolases"/>
    <property type="match status" value="1"/>
</dbReference>
<name>A0A917A657_9STRE</name>
<dbReference type="PANTHER" id="PTHR43158">
    <property type="entry name" value="SKFA PEPTIDE EXPORT ATP-BINDING PROTEIN SKFE"/>
    <property type="match status" value="1"/>
</dbReference>
<dbReference type="Proteomes" id="UP000660801">
    <property type="component" value="Unassembled WGS sequence"/>
</dbReference>
<dbReference type="SUPFAM" id="SSF52540">
    <property type="entry name" value="P-loop containing nucleoside triphosphate hydrolases"/>
    <property type="match status" value="1"/>
</dbReference>